<dbReference type="GO" id="GO:0004190">
    <property type="term" value="F:aspartic-type endopeptidase activity"/>
    <property type="evidence" value="ECO:0007669"/>
    <property type="project" value="UniProtKB-EC"/>
</dbReference>
<keyword evidence="3" id="KW-1003">Cell membrane</keyword>
<feature type="domain" description="Prepilin peptidase A24 N-terminal" evidence="16">
    <location>
        <begin position="20"/>
        <end position="133"/>
    </location>
</feature>
<dbReference type="GO" id="GO:0032259">
    <property type="term" value="P:methylation"/>
    <property type="evidence" value="ECO:0007669"/>
    <property type="project" value="UniProtKB-KW"/>
</dbReference>
<feature type="domain" description="Prepilin type IV endopeptidase peptidase" evidence="15">
    <location>
        <begin position="143"/>
        <end position="252"/>
    </location>
</feature>
<keyword evidence="9 14" id="KW-0812">Transmembrane</keyword>
<evidence type="ECO:0000256" key="5">
    <source>
        <dbReference type="ARBA" id="ARBA00022603"/>
    </source>
</evidence>
<evidence type="ECO:0000256" key="7">
    <source>
        <dbReference type="ARBA" id="ARBA00022679"/>
    </source>
</evidence>
<keyword evidence="13" id="KW-0511">Multifunctional enzyme</keyword>
<feature type="transmembrane region" description="Helical" evidence="14">
    <location>
        <begin position="166"/>
        <end position="183"/>
    </location>
</feature>
<dbReference type="GO" id="GO:0005886">
    <property type="term" value="C:plasma membrane"/>
    <property type="evidence" value="ECO:0007669"/>
    <property type="project" value="UniProtKB-SubCell"/>
</dbReference>
<evidence type="ECO:0000256" key="4">
    <source>
        <dbReference type="ARBA" id="ARBA00022519"/>
    </source>
</evidence>
<feature type="transmembrane region" description="Helical" evidence="14">
    <location>
        <begin position="269"/>
        <end position="291"/>
    </location>
</feature>
<dbReference type="InterPro" id="IPR000045">
    <property type="entry name" value="Prepilin_IV_endopep_pep"/>
</dbReference>
<evidence type="ECO:0000256" key="9">
    <source>
        <dbReference type="ARBA" id="ARBA00022692"/>
    </source>
</evidence>
<keyword evidence="8" id="KW-0949">S-adenosyl-L-methionine</keyword>
<feature type="transmembrane region" description="Helical" evidence="14">
    <location>
        <begin position="239"/>
        <end position="257"/>
    </location>
</feature>
<feature type="transmembrane region" description="Helical" evidence="14">
    <location>
        <begin position="189"/>
        <end position="207"/>
    </location>
</feature>
<dbReference type="GO" id="GO:0006465">
    <property type="term" value="P:signal peptide processing"/>
    <property type="evidence" value="ECO:0007669"/>
    <property type="project" value="TreeGrafter"/>
</dbReference>
<evidence type="ECO:0000259" key="15">
    <source>
        <dbReference type="Pfam" id="PF01478"/>
    </source>
</evidence>
<evidence type="ECO:0000256" key="11">
    <source>
        <dbReference type="ARBA" id="ARBA00022989"/>
    </source>
</evidence>
<evidence type="ECO:0000256" key="14">
    <source>
        <dbReference type="SAM" id="Phobius"/>
    </source>
</evidence>
<reference evidence="17" key="1">
    <citation type="submission" date="2018-06" db="EMBL/GenBank/DDBJ databases">
        <authorList>
            <person name="Zhirakovskaya E."/>
        </authorList>
    </citation>
    <scope>NUCLEOTIDE SEQUENCE</scope>
</reference>
<keyword evidence="7 17" id="KW-0808">Transferase</keyword>
<dbReference type="FunFam" id="1.20.120.1220:FF:000001">
    <property type="entry name" value="Type 4 prepilin-like proteins leader peptide-processing enzyme"/>
    <property type="match status" value="1"/>
</dbReference>
<keyword evidence="4" id="KW-0997">Cell inner membrane</keyword>
<dbReference type="EC" id="3.4.23.43" evidence="17"/>
<evidence type="ECO:0000256" key="12">
    <source>
        <dbReference type="ARBA" id="ARBA00023136"/>
    </source>
</evidence>
<sequence>MDVIETLNQTPILVAIVTVVIGLIFGSFLNVVIHRLPKMLMREWSEDCIGFLSEQDKTFSYKQATLANPYNLAVPGSSCPNCDHKITLLENIPVLSYLFLKGRCSQCSIKISPRYPFIELLTSLLTLAVVLQFGLNWQTFFALILTWNLIALSGIDFDHQYLPDNLTLPFIWLGLLLNIFNLYTDINSAVIGAIAGYLSLWTVYQLFKLVTKKEGMGFGDFKLLAVFGAWFGWQSLGVIIILSSIAGAIIGIGLILFKNQSLSKKIPFGPYLAIAGWIFMLWGETINSAYLHYVGLS</sequence>
<dbReference type="Pfam" id="PF01478">
    <property type="entry name" value="Peptidase_A24"/>
    <property type="match status" value="1"/>
</dbReference>
<evidence type="ECO:0000256" key="13">
    <source>
        <dbReference type="ARBA" id="ARBA00023268"/>
    </source>
</evidence>
<evidence type="ECO:0000259" key="16">
    <source>
        <dbReference type="Pfam" id="PF06750"/>
    </source>
</evidence>
<feature type="transmembrane region" description="Helical" evidence="14">
    <location>
        <begin position="140"/>
        <end position="157"/>
    </location>
</feature>
<dbReference type="AlphaFoldDB" id="A0A3B0ZEG0"/>
<evidence type="ECO:0000256" key="2">
    <source>
        <dbReference type="ARBA" id="ARBA00005801"/>
    </source>
</evidence>
<keyword evidence="5 17" id="KW-0489">Methyltransferase</keyword>
<keyword evidence="6" id="KW-0645">Protease</keyword>
<organism evidence="17">
    <name type="scientific">hydrothermal vent metagenome</name>
    <dbReference type="NCBI Taxonomy" id="652676"/>
    <lineage>
        <taxon>unclassified sequences</taxon>
        <taxon>metagenomes</taxon>
        <taxon>ecological metagenomes</taxon>
    </lineage>
</organism>
<keyword evidence="10 17" id="KW-0378">Hydrolase</keyword>
<dbReference type="InterPro" id="IPR014032">
    <property type="entry name" value="Peptidase_A24A_bac"/>
</dbReference>
<dbReference type="PRINTS" id="PR00864">
    <property type="entry name" value="PREPILNPTASE"/>
</dbReference>
<dbReference type="PANTHER" id="PTHR30487">
    <property type="entry name" value="TYPE 4 PREPILIN-LIKE PROTEINS LEADER PEPTIDE-PROCESSING ENZYME"/>
    <property type="match status" value="1"/>
</dbReference>
<evidence type="ECO:0000256" key="8">
    <source>
        <dbReference type="ARBA" id="ARBA00022691"/>
    </source>
</evidence>
<evidence type="ECO:0000256" key="3">
    <source>
        <dbReference type="ARBA" id="ARBA00022475"/>
    </source>
</evidence>
<evidence type="ECO:0000256" key="10">
    <source>
        <dbReference type="ARBA" id="ARBA00022801"/>
    </source>
</evidence>
<accession>A0A3B0ZEG0</accession>
<dbReference type="EMBL" id="UOFT01000016">
    <property type="protein sequence ID" value="VAW91815.1"/>
    <property type="molecule type" value="Genomic_DNA"/>
</dbReference>
<evidence type="ECO:0000256" key="6">
    <source>
        <dbReference type="ARBA" id="ARBA00022670"/>
    </source>
</evidence>
<dbReference type="InterPro" id="IPR010627">
    <property type="entry name" value="Prepilin_pept_A24_N"/>
</dbReference>
<dbReference type="Pfam" id="PF06750">
    <property type="entry name" value="A24_N_bact"/>
    <property type="match status" value="1"/>
</dbReference>
<comment type="similarity">
    <text evidence="2">Belongs to the peptidase A24 family.</text>
</comment>
<dbReference type="InterPro" id="IPR050882">
    <property type="entry name" value="Prepilin_peptidase/N-MTase"/>
</dbReference>
<feature type="transmembrane region" description="Helical" evidence="14">
    <location>
        <begin position="12"/>
        <end position="33"/>
    </location>
</feature>
<comment type="subcellular location">
    <subcellularLocation>
        <location evidence="1">Cell inner membrane</location>
        <topology evidence="1">Multi-pass membrane protein</topology>
    </subcellularLocation>
</comment>
<protein>
    <submittedName>
        <fullName evidence="17">Leader peptidase (Prepilin peptidase) / N-methyltransferase</fullName>
        <ecNumber evidence="17">3.4.23.43</ecNumber>
    </submittedName>
</protein>
<dbReference type="GO" id="GO:0008168">
    <property type="term" value="F:methyltransferase activity"/>
    <property type="evidence" value="ECO:0007669"/>
    <property type="project" value="UniProtKB-KW"/>
</dbReference>
<evidence type="ECO:0000256" key="1">
    <source>
        <dbReference type="ARBA" id="ARBA00004429"/>
    </source>
</evidence>
<dbReference type="Gene3D" id="1.20.120.1220">
    <property type="match status" value="1"/>
</dbReference>
<name>A0A3B0ZEG0_9ZZZZ</name>
<gene>
    <name evidence="17" type="ORF">MNBD_GAMMA23-136</name>
</gene>
<evidence type="ECO:0000313" key="17">
    <source>
        <dbReference type="EMBL" id="VAW91815.1"/>
    </source>
</evidence>
<dbReference type="PANTHER" id="PTHR30487:SF0">
    <property type="entry name" value="PREPILIN LEADER PEPTIDASE_N-METHYLTRANSFERASE-RELATED"/>
    <property type="match status" value="1"/>
</dbReference>
<keyword evidence="11 14" id="KW-1133">Transmembrane helix</keyword>
<keyword evidence="12 14" id="KW-0472">Membrane</keyword>
<proteinExistence type="inferred from homology"/>